<dbReference type="SUPFAM" id="SSF55729">
    <property type="entry name" value="Acyl-CoA N-acyltransferases (Nat)"/>
    <property type="match status" value="1"/>
</dbReference>
<organism evidence="4 5">
    <name type="scientific">Actinokineospora bangkokensis</name>
    <dbReference type="NCBI Taxonomy" id="1193682"/>
    <lineage>
        <taxon>Bacteria</taxon>
        <taxon>Bacillati</taxon>
        <taxon>Actinomycetota</taxon>
        <taxon>Actinomycetes</taxon>
        <taxon>Pseudonocardiales</taxon>
        <taxon>Pseudonocardiaceae</taxon>
        <taxon>Actinokineospora</taxon>
    </lineage>
</organism>
<dbReference type="EMBL" id="MKQR01000013">
    <property type="protein sequence ID" value="OLR93095.1"/>
    <property type="molecule type" value="Genomic_DNA"/>
</dbReference>
<dbReference type="InterPro" id="IPR000182">
    <property type="entry name" value="GNAT_dom"/>
</dbReference>
<comment type="caution">
    <text evidence="4">The sequence shown here is derived from an EMBL/GenBank/DDBJ whole genome shotgun (WGS) entry which is preliminary data.</text>
</comment>
<evidence type="ECO:0000259" key="3">
    <source>
        <dbReference type="PROSITE" id="PS51186"/>
    </source>
</evidence>
<evidence type="ECO:0000256" key="1">
    <source>
        <dbReference type="ARBA" id="ARBA00022679"/>
    </source>
</evidence>
<evidence type="ECO:0000313" key="5">
    <source>
        <dbReference type="Proteomes" id="UP000186040"/>
    </source>
</evidence>
<proteinExistence type="predicted"/>
<dbReference type="RefSeq" id="WP_075975362.1">
    <property type="nucleotide sequence ID" value="NZ_MKQR01000013.1"/>
</dbReference>
<dbReference type="InterPro" id="IPR050680">
    <property type="entry name" value="YpeA/RimI_acetyltransf"/>
</dbReference>
<keyword evidence="5" id="KW-1185">Reference proteome</keyword>
<dbReference type="InterPro" id="IPR013653">
    <property type="entry name" value="GCN5-like_dom"/>
</dbReference>
<evidence type="ECO:0000256" key="2">
    <source>
        <dbReference type="ARBA" id="ARBA00023315"/>
    </source>
</evidence>
<dbReference type="PANTHER" id="PTHR43420:SF3">
    <property type="entry name" value="N-ACETYLTRANSFERASE DOMAIN-CONTAINING PROTEIN"/>
    <property type="match status" value="1"/>
</dbReference>
<dbReference type="InterPro" id="IPR016181">
    <property type="entry name" value="Acyl_CoA_acyltransferase"/>
</dbReference>
<reference evidence="4 5" key="1">
    <citation type="submission" date="2016-10" db="EMBL/GenBank/DDBJ databases">
        <title>The Draft Genome Sequence of Actinokineospora bangkokensis 44EHWT reveals the biosynthetic pathway of antifungal compounds Thailandins with unusual extender unit butylmalonyl-CoA.</title>
        <authorList>
            <person name="Greule A."/>
            <person name="Intra B."/>
            <person name="Flemming S."/>
            <person name="Rommel M.G."/>
            <person name="Panbangred W."/>
            <person name="Bechthold A."/>
        </authorList>
    </citation>
    <scope>NUCLEOTIDE SEQUENCE [LARGE SCALE GENOMIC DNA]</scope>
    <source>
        <strain evidence="4 5">44EHW</strain>
    </source>
</reference>
<dbReference type="Pfam" id="PF08445">
    <property type="entry name" value="FR47"/>
    <property type="match status" value="1"/>
</dbReference>
<dbReference type="PANTHER" id="PTHR43420">
    <property type="entry name" value="ACETYLTRANSFERASE"/>
    <property type="match status" value="1"/>
</dbReference>
<dbReference type="STRING" id="1193682.BJP25_18560"/>
<accession>A0A1Q9LM54</accession>
<protein>
    <submittedName>
        <fullName evidence="4">GNAT family N-acetyltransferase</fullName>
    </submittedName>
</protein>
<dbReference type="PROSITE" id="PS51186">
    <property type="entry name" value="GNAT"/>
    <property type="match status" value="1"/>
</dbReference>
<dbReference type="Proteomes" id="UP000186040">
    <property type="component" value="Unassembled WGS sequence"/>
</dbReference>
<gene>
    <name evidence="4" type="ORF">BJP25_18560</name>
</gene>
<dbReference type="GO" id="GO:0016747">
    <property type="term" value="F:acyltransferase activity, transferring groups other than amino-acyl groups"/>
    <property type="evidence" value="ECO:0007669"/>
    <property type="project" value="InterPro"/>
</dbReference>
<dbReference type="AlphaFoldDB" id="A0A1Q9LM54"/>
<dbReference type="CDD" id="cd04301">
    <property type="entry name" value="NAT_SF"/>
    <property type="match status" value="1"/>
</dbReference>
<dbReference type="Gene3D" id="3.40.630.30">
    <property type="match status" value="1"/>
</dbReference>
<keyword evidence="2" id="KW-0012">Acyltransferase</keyword>
<name>A0A1Q9LM54_9PSEU</name>
<evidence type="ECO:0000313" key="4">
    <source>
        <dbReference type="EMBL" id="OLR93095.1"/>
    </source>
</evidence>
<keyword evidence="1 4" id="KW-0808">Transferase</keyword>
<sequence>MTTDTARPVVPPVKAGEAVLDNAIWASLTGAHARFAEGTARALRYRADVAGFVGIPDEPDERVWPELAALVGPGNDVVLTDPPTPPPADWPVLATLGGVQLEGAGLAGERCPEAVVLTRADVPEVLDLVARTKPGPFLPGTIEMGTYLGIRRGGWLVAMAGERLHPPGWTEVSAVCTDQEHRGRGLAGALVLAVVHGIRARGEQPVIHAVEENAPAIRLYQQLGFRLRRRRRFLRVAIPTTPGIATPRV</sequence>
<dbReference type="OrthoDB" id="9797456at2"/>
<feature type="domain" description="N-acetyltransferase" evidence="3">
    <location>
        <begin position="112"/>
        <end position="242"/>
    </location>
</feature>